<dbReference type="STRING" id="261392.SAMN02745149_00410"/>
<dbReference type="InterPro" id="IPR035909">
    <property type="entry name" value="CheB_C"/>
</dbReference>
<dbReference type="Gene3D" id="3.40.50.2300">
    <property type="match status" value="1"/>
</dbReference>
<dbReference type="HAMAP" id="MF_00099">
    <property type="entry name" value="CheB_chemtxs"/>
    <property type="match status" value="1"/>
</dbReference>
<dbReference type="InterPro" id="IPR008248">
    <property type="entry name" value="CheB-like"/>
</dbReference>
<protein>
    <recommendedName>
        <fullName evidence="3">Protein-glutamate methylesterase/protein-glutamine glutaminase</fullName>
        <ecNumber evidence="3">3.1.1.61</ecNumber>
        <ecNumber evidence="3">3.5.1.44</ecNumber>
    </recommendedName>
</protein>
<dbReference type="GeneID" id="78315730"/>
<dbReference type="GO" id="GO:0006935">
    <property type="term" value="P:chemotaxis"/>
    <property type="evidence" value="ECO:0007669"/>
    <property type="project" value="UniProtKB-UniRule"/>
</dbReference>
<gene>
    <name evidence="3" type="primary">cheB</name>
    <name evidence="8" type="ORF">SAMN02745149_00410</name>
</gene>
<dbReference type="SUPFAM" id="SSF52172">
    <property type="entry name" value="CheY-like"/>
    <property type="match status" value="1"/>
</dbReference>
<evidence type="ECO:0000256" key="4">
    <source>
        <dbReference type="PROSITE-ProRule" id="PRU00050"/>
    </source>
</evidence>
<dbReference type="GO" id="GO:0000156">
    <property type="term" value="F:phosphorelay response regulator activity"/>
    <property type="evidence" value="ECO:0007669"/>
    <property type="project" value="InterPro"/>
</dbReference>
<evidence type="ECO:0000256" key="3">
    <source>
        <dbReference type="HAMAP-Rule" id="MF_00099"/>
    </source>
</evidence>
<dbReference type="PROSITE" id="PS50122">
    <property type="entry name" value="CHEB"/>
    <property type="match status" value="1"/>
</dbReference>
<feature type="domain" description="CheB-type methylesterase" evidence="7">
    <location>
        <begin position="208"/>
        <end position="401"/>
    </location>
</feature>
<keyword evidence="3" id="KW-0963">Cytoplasm</keyword>
<dbReference type="SUPFAM" id="SSF52738">
    <property type="entry name" value="Methylesterase CheB, C-terminal domain"/>
    <property type="match status" value="1"/>
</dbReference>
<comment type="similarity">
    <text evidence="3">Belongs to the CheB family.</text>
</comment>
<name>A0A1T4JJ92_TREPO</name>
<dbReference type="GO" id="GO:0008984">
    <property type="term" value="F:protein-glutamate methylesterase activity"/>
    <property type="evidence" value="ECO:0007669"/>
    <property type="project" value="UniProtKB-UniRule"/>
</dbReference>
<comment type="function">
    <text evidence="3">Involved in chemotaxis. Part of a chemotaxis signal transduction system that modulates chemotaxis in response to various stimuli. Catalyzes the demethylation of specific methylglutamate residues introduced into the chemoreceptors (methyl-accepting chemotaxis proteins or MCP) by CheR. Also mediates the irreversible deamidation of specific glutamine residues to glutamic acid.</text>
</comment>
<organism evidence="8 9">
    <name type="scientific">Treponema porcinum</name>
    <dbReference type="NCBI Taxonomy" id="261392"/>
    <lineage>
        <taxon>Bacteria</taxon>
        <taxon>Pseudomonadati</taxon>
        <taxon>Spirochaetota</taxon>
        <taxon>Spirochaetia</taxon>
        <taxon>Spirochaetales</taxon>
        <taxon>Treponemataceae</taxon>
        <taxon>Treponema</taxon>
    </lineage>
</organism>
<comment type="domain">
    <text evidence="3">Contains a C-terminal catalytic domain, and an N-terminal region which modulates catalytic activity.</text>
</comment>
<keyword evidence="3 5" id="KW-0597">Phosphoprotein</keyword>
<dbReference type="Pfam" id="PF00072">
    <property type="entry name" value="Response_reg"/>
    <property type="match status" value="1"/>
</dbReference>
<dbReference type="InterPro" id="IPR000673">
    <property type="entry name" value="Sig_transdc_resp-reg_Me-estase"/>
</dbReference>
<comment type="PTM">
    <text evidence="3">Phosphorylated by CheA. Phosphorylation of the N-terminal regulatory domain activates the methylesterase activity.</text>
</comment>
<dbReference type="InterPro" id="IPR011006">
    <property type="entry name" value="CheY-like_superfamily"/>
</dbReference>
<proteinExistence type="inferred from homology"/>
<evidence type="ECO:0000313" key="9">
    <source>
        <dbReference type="Proteomes" id="UP000190423"/>
    </source>
</evidence>
<dbReference type="GO" id="GO:0005737">
    <property type="term" value="C:cytoplasm"/>
    <property type="evidence" value="ECO:0007669"/>
    <property type="project" value="UniProtKB-SubCell"/>
</dbReference>
<dbReference type="GO" id="GO:0050568">
    <property type="term" value="F:protein-glutamine glutaminase activity"/>
    <property type="evidence" value="ECO:0007669"/>
    <property type="project" value="UniProtKB-UniRule"/>
</dbReference>
<keyword evidence="9" id="KW-1185">Reference proteome</keyword>
<sequence>MDINDGKHDNLNVVICDDSALMRNLVSRIIDDTPGMNVIAKASNGQNLLNILPDAKPDVIVLDIEMPVMTGVEFLKERKARKIGIPVIILSSIATQGAAVTMECLELGASDFITKPGGSISMNVSTVGNEIVEKIASYGGRYARKNGKRIPFPEHFMHLLKMRSAEKFVAQQKGTEIPEKPAATQLSPLFSFGTLEKKEPAVITPLREGGTIKIIALGISTGGPNALRDVFKMIDPHLTQPILVVQHMPAGFTAEFAQSLNKICPLTVVEAADNMPIEDAHIYIAPGNYHIAVEERAGGNVIRTNQEPQRNGHRPSADVLFESVAKIYKNNALGVIMTGMGKDGAVEITEMRRQGAWTLGQDEESAVVYGMPKVAWELGGVQKQVSLKNMADEISALAREHR</sequence>
<evidence type="ECO:0000256" key="5">
    <source>
        <dbReference type="PROSITE-ProRule" id="PRU00169"/>
    </source>
</evidence>
<dbReference type="OrthoDB" id="9793421at2"/>
<evidence type="ECO:0000256" key="2">
    <source>
        <dbReference type="ARBA" id="ARBA00048267"/>
    </source>
</evidence>
<evidence type="ECO:0000256" key="1">
    <source>
        <dbReference type="ARBA" id="ARBA00022801"/>
    </source>
</evidence>
<dbReference type="Gene3D" id="3.40.50.180">
    <property type="entry name" value="Methylesterase CheB, C-terminal domain"/>
    <property type="match status" value="1"/>
</dbReference>
<evidence type="ECO:0000259" key="6">
    <source>
        <dbReference type="PROSITE" id="PS50110"/>
    </source>
</evidence>
<evidence type="ECO:0000259" key="7">
    <source>
        <dbReference type="PROSITE" id="PS50122"/>
    </source>
</evidence>
<comment type="subcellular location">
    <subcellularLocation>
        <location evidence="3">Cytoplasm</location>
    </subcellularLocation>
</comment>
<dbReference type="PANTHER" id="PTHR42872">
    <property type="entry name" value="PROTEIN-GLUTAMATE METHYLESTERASE/PROTEIN-GLUTAMINE GLUTAMINASE"/>
    <property type="match status" value="1"/>
</dbReference>
<feature type="active site" evidence="3 4">
    <location>
        <position position="247"/>
    </location>
</feature>
<dbReference type="AlphaFoldDB" id="A0A1T4JJ92"/>
<dbReference type="InterPro" id="IPR001789">
    <property type="entry name" value="Sig_transdc_resp-reg_receiver"/>
</dbReference>
<dbReference type="EMBL" id="FUWG01000003">
    <property type="protein sequence ID" value="SJZ30221.1"/>
    <property type="molecule type" value="Genomic_DNA"/>
</dbReference>
<feature type="active site" evidence="3 4">
    <location>
        <position position="220"/>
    </location>
</feature>
<dbReference type="EC" id="3.1.1.61" evidence="3"/>
<evidence type="ECO:0000313" key="8">
    <source>
        <dbReference type="EMBL" id="SJZ30221.1"/>
    </source>
</evidence>
<accession>A0A1T4JJ92</accession>
<feature type="active site" evidence="3 4">
    <location>
        <position position="343"/>
    </location>
</feature>
<dbReference type="RefSeq" id="WP_078932338.1">
    <property type="nucleotide sequence ID" value="NZ_FUWG01000003.1"/>
</dbReference>
<dbReference type="PROSITE" id="PS50110">
    <property type="entry name" value="RESPONSE_REGULATORY"/>
    <property type="match status" value="1"/>
</dbReference>
<feature type="domain" description="Response regulatory" evidence="6">
    <location>
        <begin position="12"/>
        <end position="130"/>
    </location>
</feature>
<reference evidence="8 9" key="1">
    <citation type="submission" date="2017-02" db="EMBL/GenBank/DDBJ databases">
        <authorList>
            <person name="Peterson S.W."/>
        </authorList>
    </citation>
    <scope>NUCLEOTIDE SEQUENCE [LARGE SCALE GENOMIC DNA]</scope>
    <source>
        <strain evidence="8 9">ATCC BAA-908</strain>
    </source>
</reference>
<dbReference type="NCBIfam" id="NF001965">
    <property type="entry name" value="PRK00742.1"/>
    <property type="match status" value="1"/>
</dbReference>
<keyword evidence="3 4" id="KW-0145">Chemotaxis</keyword>
<comment type="catalytic activity">
    <reaction evidence="2 3">
        <text>[protein]-L-glutamate 5-O-methyl ester + H2O = L-glutamyl-[protein] + methanol + H(+)</text>
        <dbReference type="Rhea" id="RHEA:23236"/>
        <dbReference type="Rhea" id="RHEA-COMP:10208"/>
        <dbReference type="Rhea" id="RHEA-COMP:10311"/>
        <dbReference type="ChEBI" id="CHEBI:15377"/>
        <dbReference type="ChEBI" id="CHEBI:15378"/>
        <dbReference type="ChEBI" id="CHEBI:17790"/>
        <dbReference type="ChEBI" id="CHEBI:29973"/>
        <dbReference type="ChEBI" id="CHEBI:82795"/>
        <dbReference type="EC" id="3.1.1.61"/>
    </reaction>
</comment>
<dbReference type="CDD" id="cd16432">
    <property type="entry name" value="CheB_Rec"/>
    <property type="match status" value="1"/>
</dbReference>
<feature type="modified residue" description="4-aspartylphosphate" evidence="3 5">
    <location>
        <position position="63"/>
    </location>
</feature>
<dbReference type="Pfam" id="PF01339">
    <property type="entry name" value="CheB_methylest"/>
    <property type="match status" value="1"/>
</dbReference>
<dbReference type="CDD" id="cd17541">
    <property type="entry name" value="REC_CheB-like"/>
    <property type="match status" value="1"/>
</dbReference>
<keyword evidence="1 3" id="KW-0378">Hydrolase</keyword>
<dbReference type="EC" id="3.5.1.44" evidence="3"/>
<dbReference type="PANTHER" id="PTHR42872:SF3">
    <property type="entry name" value="PROTEIN-GLUTAMATE METHYLESTERASE_PROTEIN-GLUTAMINE GLUTAMINASE 1"/>
    <property type="match status" value="1"/>
</dbReference>
<comment type="catalytic activity">
    <reaction evidence="3">
        <text>L-glutaminyl-[protein] + H2O = L-glutamyl-[protein] + NH4(+)</text>
        <dbReference type="Rhea" id="RHEA:16441"/>
        <dbReference type="Rhea" id="RHEA-COMP:10207"/>
        <dbReference type="Rhea" id="RHEA-COMP:10208"/>
        <dbReference type="ChEBI" id="CHEBI:15377"/>
        <dbReference type="ChEBI" id="CHEBI:28938"/>
        <dbReference type="ChEBI" id="CHEBI:29973"/>
        <dbReference type="ChEBI" id="CHEBI:30011"/>
        <dbReference type="EC" id="3.5.1.44"/>
    </reaction>
</comment>
<dbReference type="Proteomes" id="UP000190423">
    <property type="component" value="Unassembled WGS sequence"/>
</dbReference>
<dbReference type="PIRSF" id="PIRSF000876">
    <property type="entry name" value="RR_chemtxs_CheB"/>
    <property type="match status" value="1"/>
</dbReference>
<dbReference type="SMART" id="SM00448">
    <property type="entry name" value="REC"/>
    <property type="match status" value="1"/>
</dbReference>